<dbReference type="EMBL" id="BGZK01000011">
    <property type="protein sequence ID" value="GBP03653.1"/>
    <property type="molecule type" value="Genomic_DNA"/>
</dbReference>
<feature type="region of interest" description="Disordered" evidence="1">
    <location>
        <begin position="1"/>
        <end position="45"/>
    </location>
</feature>
<feature type="compositionally biased region" description="Basic and acidic residues" evidence="1">
    <location>
        <begin position="1"/>
        <end position="16"/>
    </location>
</feature>
<reference evidence="2 3" key="1">
    <citation type="journal article" date="2019" name="Commun. Biol.">
        <title>The bagworm genome reveals a unique fibroin gene that provides high tensile strength.</title>
        <authorList>
            <person name="Kono N."/>
            <person name="Nakamura H."/>
            <person name="Ohtoshi R."/>
            <person name="Tomita M."/>
            <person name="Numata K."/>
            <person name="Arakawa K."/>
        </authorList>
    </citation>
    <scope>NUCLEOTIDE SEQUENCE [LARGE SCALE GENOMIC DNA]</scope>
</reference>
<dbReference type="Proteomes" id="UP000299102">
    <property type="component" value="Unassembled WGS sequence"/>
</dbReference>
<proteinExistence type="predicted"/>
<evidence type="ECO:0000313" key="3">
    <source>
        <dbReference type="Proteomes" id="UP000299102"/>
    </source>
</evidence>
<dbReference type="AlphaFoldDB" id="A0A4C1SN59"/>
<sequence length="112" mass="11860">MKTQASDKQDDDRVTSSEKASGPHVNSCKESRLELSSTPSDKPHLQSSIVNVLTTPFEATPTKGDVIDFSASLAGRLAVVQIGDGGSLPLYKHCGPLCQALSIRLHAARSTV</sequence>
<accession>A0A4C1SN59</accession>
<name>A0A4C1SN59_EUMVA</name>
<gene>
    <name evidence="2" type="ORF">EVAR_2407_1</name>
</gene>
<organism evidence="2 3">
    <name type="scientific">Eumeta variegata</name>
    <name type="common">Bagworm moth</name>
    <name type="synonym">Eumeta japonica</name>
    <dbReference type="NCBI Taxonomy" id="151549"/>
    <lineage>
        <taxon>Eukaryota</taxon>
        <taxon>Metazoa</taxon>
        <taxon>Ecdysozoa</taxon>
        <taxon>Arthropoda</taxon>
        <taxon>Hexapoda</taxon>
        <taxon>Insecta</taxon>
        <taxon>Pterygota</taxon>
        <taxon>Neoptera</taxon>
        <taxon>Endopterygota</taxon>
        <taxon>Lepidoptera</taxon>
        <taxon>Glossata</taxon>
        <taxon>Ditrysia</taxon>
        <taxon>Tineoidea</taxon>
        <taxon>Psychidae</taxon>
        <taxon>Oiketicinae</taxon>
        <taxon>Eumeta</taxon>
    </lineage>
</organism>
<keyword evidence="3" id="KW-1185">Reference proteome</keyword>
<comment type="caution">
    <text evidence="2">The sequence shown here is derived from an EMBL/GenBank/DDBJ whole genome shotgun (WGS) entry which is preliminary data.</text>
</comment>
<protein>
    <submittedName>
        <fullName evidence="2">Uncharacterized protein</fullName>
    </submittedName>
</protein>
<feature type="compositionally biased region" description="Polar residues" evidence="1">
    <location>
        <begin position="34"/>
        <end position="45"/>
    </location>
</feature>
<evidence type="ECO:0000313" key="2">
    <source>
        <dbReference type="EMBL" id="GBP03653.1"/>
    </source>
</evidence>
<evidence type="ECO:0000256" key="1">
    <source>
        <dbReference type="SAM" id="MobiDB-lite"/>
    </source>
</evidence>